<evidence type="ECO:0000256" key="3">
    <source>
        <dbReference type="ARBA" id="ARBA00022737"/>
    </source>
</evidence>
<comment type="subcellular location">
    <subcellularLocation>
        <location evidence="1">Cytoplasm</location>
    </subcellularLocation>
</comment>
<evidence type="ECO:0000256" key="6">
    <source>
        <dbReference type="SAM" id="MobiDB-lite"/>
    </source>
</evidence>
<evidence type="ECO:0000313" key="8">
    <source>
        <dbReference type="Proteomes" id="UP001515480"/>
    </source>
</evidence>
<dbReference type="InterPro" id="IPR011990">
    <property type="entry name" value="TPR-like_helical_dom_sf"/>
</dbReference>
<dbReference type="GO" id="GO:0003341">
    <property type="term" value="P:cilium movement"/>
    <property type="evidence" value="ECO:0007669"/>
    <property type="project" value="TreeGrafter"/>
</dbReference>
<dbReference type="Gene3D" id="1.25.40.10">
    <property type="entry name" value="Tetratricopeptide repeat domain"/>
    <property type="match status" value="1"/>
</dbReference>
<dbReference type="GO" id="GO:0005737">
    <property type="term" value="C:cytoplasm"/>
    <property type="evidence" value="ECO:0007669"/>
    <property type="project" value="UniProtKB-SubCell"/>
</dbReference>
<gene>
    <name evidence="7" type="ORF">AB1Y20_000898</name>
</gene>
<dbReference type="GO" id="GO:0005929">
    <property type="term" value="C:cilium"/>
    <property type="evidence" value="ECO:0007669"/>
    <property type="project" value="TreeGrafter"/>
</dbReference>
<dbReference type="PANTHER" id="PTHR46630">
    <property type="entry name" value="TETRATRICOPEPTIDE REPEAT PROTEIN 29"/>
    <property type="match status" value="1"/>
</dbReference>
<evidence type="ECO:0000256" key="2">
    <source>
        <dbReference type="ARBA" id="ARBA00022490"/>
    </source>
</evidence>
<evidence type="ECO:0000256" key="1">
    <source>
        <dbReference type="ARBA" id="ARBA00004496"/>
    </source>
</evidence>
<evidence type="ECO:0000256" key="5">
    <source>
        <dbReference type="ARBA" id="ARBA00040665"/>
    </source>
</evidence>
<dbReference type="AlphaFoldDB" id="A0AB34K6P3"/>
<reference evidence="7 8" key="1">
    <citation type="journal article" date="2024" name="Science">
        <title>Giant polyketide synthase enzymes in the biosynthesis of giant marine polyether toxins.</title>
        <authorList>
            <person name="Fallon T.R."/>
            <person name="Shende V.V."/>
            <person name="Wierzbicki I.H."/>
            <person name="Pendleton A.L."/>
            <person name="Watervoot N.F."/>
            <person name="Auber R.P."/>
            <person name="Gonzalez D.J."/>
            <person name="Wisecaver J.H."/>
            <person name="Moore B.S."/>
        </authorList>
    </citation>
    <scope>NUCLEOTIDE SEQUENCE [LARGE SCALE GENOMIC DNA]</scope>
    <source>
        <strain evidence="7 8">12B1</strain>
    </source>
</reference>
<keyword evidence="8" id="KW-1185">Reference proteome</keyword>
<dbReference type="SUPFAM" id="SSF48452">
    <property type="entry name" value="TPR-like"/>
    <property type="match status" value="1"/>
</dbReference>
<keyword evidence="2" id="KW-0963">Cytoplasm</keyword>
<dbReference type="Proteomes" id="UP001515480">
    <property type="component" value="Unassembled WGS sequence"/>
</dbReference>
<proteinExistence type="predicted"/>
<protein>
    <recommendedName>
        <fullName evidence="5">Tetratricopeptide repeat protein 29</fullName>
    </recommendedName>
</protein>
<feature type="region of interest" description="Disordered" evidence="6">
    <location>
        <begin position="231"/>
        <end position="270"/>
    </location>
</feature>
<name>A0AB34K6P3_PRYPA</name>
<organism evidence="7 8">
    <name type="scientific">Prymnesium parvum</name>
    <name type="common">Toxic golden alga</name>
    <dbReference type="NCBI Taxonomy" id="97485"/>
    <lineage>
        <taxon>Eukaryota</taxon>
        <taxon>Haptista</taxon>
        <taxon>Haptophyta</taxon>
        <taxon>Prymnesiophyceae</taxon>
        <taxon>Prymnesiales</taxon>
        <taxon>Prymnesiaceae</taxon>
        <taxon>Prymnesium</taxon>
    </lineage>
</organism>
<keyword evidence="3" id="KW-0677">Repeat</keyword>
<keyword evidence="4" id="KW-0802">TPR repeat</keyword>
<accession>A0AB34K6P3</accession>
<dbReference type="PANTHER" id="PTHR46630:SF1">
    <property type="entry name" value="TETRATRICOPEPTIDE REPEAT PROTEIN 29"/>
    <property type="match status" value="1"/>
</dbReference>
<dbReference type="Pfam" id="PF13424">
    <property type="entry name" value="TPR_12"/>
    <property type="match status" value="1"/>
</dbReference>
<dbReference type="InterPro" id="IPR051476">
    <property type="entry name" value="Bac_ResReg_Asp_Phosphatase"/>
</dbReference>
<sequence length="346" mass="37816">MPPSTVNATSDGHTFSPALRDQQREVNALYEQVPELAERGREEFRKLFEAGHAQWDSGSTQTALESFGAAYVMARELNYRLGEGMAVERAALCYRVLGEHTRALTMLQGAVRLFEAQADTAAMASALINLAQTHAELGQLPEAARAFEQSRRAASRLYDVPLEIAALVKGAMVELRRESASDAVRLLGQALGLTVASGNTTEEVRVLQRLAAAHGVLAEAWHKASRAYESVREAPAPAEGADETDGVPRESPCASTEDSGSAEEERGMPVAGEDAWAKYEEATLGAVRILERAAKLTEQLEHGEELRLQVFRQLRAHYKRLEDDSAVTRCERDIDQLSELLSSQQG</sequence>
<evidence type="ECO:0000256" key="4">
    <source>
        <dbReference type="ARBA" id="ARBA00022803"/>
    </source>
</evidence>
<dbReference type="EMBL" id="JBGBPQ010000001">
    <property type="protein sequence ID" value="KAL1529971.1"/>
    <property type="molecule type" value="Genomic_DNA"/>
</dbReference>
<evidence type="ECO:0000313" key="7">
    <source>
        <dbReference type="EMBL" id="KAL1529971.1"/>
    </source>
</evidence>
<comment type="caution">
    <text evidence="7">The sequence shown here is derived from an EMBL/GenBank/DDBJ whole genome shotgun (WGS) entry which is preliminary data.</text>
</comment>